<evidence type="ECO:0000256" key="1">
    <source>
        <dbReference type="SAM" id="MobiDB-lite"/>
    </source>
</evidence>
<dbReference type="SUPFAM" id="SSF51126">
    <property type="entry name" value="Pectin lyase-like"/>
    <property type="match status" value="2"/>
</dbReference>
<dbReference type="InterPro" id="IPR011050">
    <property type="entry name" value="Pectin_lyase_fold/virulence"/>
</dbReference>
<protein>
    <recommendedName>
        <fullName evidence="2">Right handed beta helix domain-containing protein</fullName>
    </recommendedName>
</protein>
<dbReference type="AlphaFoldDB" id="A0A6C7EDQ1"/>
<evidence type="ECO:0000313" key="3">
    <source>
        <dbReference type="EMBL" id="BAN03225.1"/>
    </source>
</evidence>
<feature type="domain" description="Right handed beta helix" evidence="2">
    <location>
        <begin position="100"/>
        <end position="233"/>
    </location>
</feature>
<dbReference type="SMART" id="SM00710">
    <property type="entry name" value="PbH1"/>
    <property type="match status" value="14"/>
</dbReference>
<gene>
    <name evidence="3" type="ORF">YM304_29110</name>
</gene>
<dbReference type="Gene3D" id="2.160.20.10">
    <property type="entry name" value="Single-stranded right-handed beta-helix, Pectin lyase-like"/>
    <property type="match status" value="2"/>
</dbReference>
<dbReference type="KEGG" id="aym:YM304_29110"/>
<dbReference type="InterPro" id="IPR059226">
    <property type="entry name" value="Choice_anch_Q_dom"/>
</dbReference>
<feature type="domain" description="Right handed beta helix" evidence="2">
    <location>
        <begin position="238"/>
        <end position="378"/>
    </location>
</feature>
<reference evidence="3 4" key="1">
    <citation type="journal article" date="2013" name="Int. J. Syst. Evol. Microbiol.">
        <title>Ilumatobacter nonamiense sp. nov. and Ilumatobacter coccineum sp. nov., isolated from seashore sand.</title>
        <authorList>
            <person name="Matsumoto A."/>
            <person name="Kasai H."/>
            <person name="Matsuo Y."/>
            <person name="Shizuri Y."/>
            <person name="Ichikawa N."/>
            <person name="Fujita N."/>
            <person name="Omura S."/>
            <person name="Takahashi Y."/>
        </authorList>
    </citation>
    <scope>NUCLEOTIDE SEQUENCE [LARGE SCALE GENOMIC DNA]</scope>
    <source>
        <strain evidence="4">NBRC 103263 / KCTC 29153 / YM16-304</strain>
    </source>
</reference>
<keyword evidence="4" id="KW-1185">Reference proteome</keyword>
<organism evidence="3 4">
    <name type="scientific">Ilumatobacter coccineus (strain NBRC 103263 / KCTC 29153 / YM16-304)</name>
    <dbReference type="NCBI Taxonomy" id="1313172"/>
    <lineage>
        <taxon>Bacteria</taxon>
        <taxon>Bacillati</taxon>
        <taxon>Actinomycetota</taxon>
        <taxon>Acidimicrobiia</taxon>
        <taxon>Acidimicrobiales</taxon>
        <taxon>Ilumatobacteraceae</taxon>
        <taxon>Ilumatobacter</taxon>
    </lineage>
</organism>
<name>A0A6C7EDQ1_ILUCY</name>
<dbReference type="RefSeq" id="WP_015442472.1">
    <property type="nucleotide sequence ID" value="NC_020520.1"/>
</dbReference>
<dbReference type="NCBIfam" id="NF041518">
    <property type="entry name" value="choice_anch_Q"/>
    <property type="match status" value="1"/>
</dbReference>
<dbReference type="EMBL" id="AP012057">
    <property type="protein sequence ID" value="BAN03225.1"/>
    <property type="molecule type" value="Genomic_DNA"/>
</dbReference>
<dbReference type="OrthoDB" id="4832494at2"/>
<dbReference type="Pfam" id="PF13229">
    <property type="entry name" value="Beta_helix"/>
    <property type="match status" value="2"/>
</dbReference>
<proteinExistence type="predicted"/>
<sequence>MSTNDSRRFAASAATVTIIGGTLVVVTDGGAVRAAEYEVTNTNATGAGSLERAIEEANEDPDADTITFSGDALSGTIDIGDTTLRIKHDVTIVGPGRQLIVTNSSGNLLYLYNDASLTLSGITLDEASSHAIGGNGASELVLADVAISKPGNSAIALSDHDRTLELTDVDIDDPEDAGVRADDSGNERLQMALVDVTVDQASAGVEVDGVNEFSITDTIITGSTDRGIDIDTARRGGLIADVVVTGSGDDGIYIDGDSNEADLITVERVDVADSGGTGMYLRGPSSFVVRDVTIEASDQTGFRADDSARGVDVARVSVSDSGVDGMAIYDLIGGDVQVSDVTIADSGDFGLGVLDIEGNVSIANVEIENSGEDGMYLWEVDRTTTVSQVEITGSTYEGLHISDMSGPTYVDAVTVSGSGSHALYVESNTEVVTVTNSTFAENTQSGAYVVEVDSSDLVLSHSTVASNTNASDYVFVVDSYSTLLLDHTIVVDNDGDDVYTGDGTVTAEYSLFDEDSGFDGTNLETDDALLGPLADNGGFTQTLLPAVESPAVDAGDLAIDDAPDADQLGGSRISGSAIDIGSVELPAIVQSIAPTRFADTRDGATTFDGESQGGGKRNPESTYEVQIAGRGGVPADAASVVINVTAVAPDAVGYVTAYPCDAERPLASSLNYAPGSNVGNEIVAGLSADGKVCLFSSQRTHLTVDVVGYATSLSRLQSIVPARAFETRLGEATADGRFQNIGRLSAGSQQKIAMRSRLGVPADAAAVVLNITAIRPSTNTFVTVHPCLPTRPLASSLNVSAGQVRGNEIIAQLDDSGDLCVYVSGDTDLTIDLVGYLPEGGVQSVPPARILETRTGQTTTDGIAQGGGPVAPGSTTTLPVAGRADVPSDVKAVVVNVTAINPSSRGYVTVSPCVLPTPTASSLNYEAGVSGGNEIIAEVNDDGEICLFSSSATHLAVDVVAYIR</sequence>
<feature type="region of interest" description="Disordered" evidence="1">
    <location>
        <begin position="599"/>
        <end position="620"/>
    </location>
</feature>
<evidence type="ECO:0000259" key="2">
    <source>
        <dbReference type="Pfam" id="PF13229"/>
    </source>
</evidence>
<dbReference type="InterPro" id="IPR006626">
    <property type="entry name" value="PbH1"/>
</dbReference>
<dbReference type="InterPro" id="IPR039448">
    <property type="entry name" value="Beta_helix"/>
</dbReference>
<dbReference type="Proteomes" id="UP000011863">
    <property type="component" value="Chromosome"/>
</dbReference>
<evidence type="ECO:0000313" key="4">
    <source>
        <dbReference type="Proteomes" id="UP000011863"/>
    </source>
</evidence>
<accession>A0A6C7EDQ1</accession>
<dbReference type="InterPro" id="IPR012334">
    <property type="entry name" value="Pectin_lyas_fold"/>
</dbReference>